<dbReference type="SUPFAM" id="SSF69255">
    <property type="entry name" value="gp5 N-terminal domain-like"/>
    <property type="match status" value="1"/>
</dbReference>
<dbReference type="NCBIfam" id="TIGR03361">
    <property type="entry name" value="VI_Rhs_Vgr"/>
    <property type="match status" value="1"/>
</dbReference>
<evidence type="ECO:0000256" key="1">
    <source>
        <dbReference type="ARBA" id="ARBA00005558"/>
    </source>
</evidence>
<dbReference type="Pfam" id="PF04717">
    <property type="entry name" value="Phage_base_V"/>
    <property type="match status" value="1"/>
</dbReference>
<dbReference type="EMBL" id="FOMX01000009">
    <property type="protein sequence ID" value="SFE14157.1"/>
    <property type="molecule type" value="Genomic_DNA"/>
</dbReference>
<organism evidence="5 6">
    <name type="scientific">Nannocystis exedens</name>
    <dbReference type="NCBI Taxonomy" id="54"/>
    <lineage>
        <taxon>Bacteria</taxon>
        <taxon>Pseudomonadati</taxon>
        <taxon>Myxococcota</taxon>
        <taxon>Polyangia</taxon>
        <taxon>Nannocystales</taxon>
        <taxon>Nannocystaceae</taxon>
        <taxon>Nannocystis</taxon>
    </lineage>
</organism>
<comment type="similarity">
    <text evidence="1">Belongs to the VgrG protein family.</text>
</comment>
<dbReference type="Gene3D" id="2.40.50.230">
    <property type="entry name" value="Gp5 N-terminal domain"/>
    <property type="match status" value="1"/>
</dbReference>
<reference evidence="6" key="1">
    <citation type="submission" date="2016-10" db="EMBL/GenBank/DDBJ databases">
        <authorList>
            <person name="Varghese N."/>
            <person name="Submissions S."/>
        </authorList>
    </citation>
    <scope>NUCLEOTIDE SEQUENCE [LARGE SCALE GENOMIC DNA]</scope>
    <source>
        <strain evidence="6">ATCC 25963</strain>
    </source>
</reference>
<evidence type="ECO:0000256" key="2">
    <source>
        <dbReference type="SAM" id="MobiDB-lite"/>
    </source>
</evidence>
<dbReference type="SUPFAM" id="SSF69349">
    <property type="entry name" value="Phage fibre proteins"/>
    <property type="match status" value="2"/>
</dbReference>
<dbReference type="InterPro" id="IPR054030">
    <property type="entry name" value="Gp5_Vgr_C"/>
</dbReference>
<accession>A0A1I1Y3F8</accession>
<dbReference type="Gene3D" id="3.55.50.10">
    <property type="entry name" value="Baseplate protein-like domains"/>
    <property type="match status" value="1"/>
</dbReference>
<dbReference type="SUPFAM" id="SSF69279">
    <property type="entry name" value="Phage tail proteins"/>
    <property type="match status" value="2"/>
</dbReference>
<evidence type="ECO:0000313" key="5">
    <source>
        <dbReference type="EMBL" id="SFE14157.1"/>
    </source>
</evidence>
<dbReference type="Gene3D" id="2.30.110.50">
    <property type="match status" value="1"/>
</dbReference>
<dbReference type="InterPro" id="IPR037026">
    <property type="entry name" value="Vgr_OB-fold_dom_sf"/>
</dbReference>
<dbReference type="OrthoDB" id="5482463at2"/>
<keyword evidence="6" id="KW-1185">Reference proteome</keyword>
<evidence type="ECO:0000259" key="4">
    <source>
        <dbReference type="Pfam" id="PF22178"/>
    </source>
</evidence>
<dbReference type="InterPro" id="IPR006533">
    <property type="entry name" value="T6SS_Vgr_RhsGE"/>
</dbReference>
<dbReference type="RefSeq" id="WP_096329787.1">
    <property type="nucleotide sequence ID" value="NZ_FOMX01000009.1"/>
</dbReference>
<gene>
    <name evidence="5" type="ORF">SAMN02745121_03142</name>
</gene>
<evidence type="ECO:0000313" key="6">
    <source>
        <dbReference type="Proteomes" id="UP000199400"/>
    </source>
</evidence>
<dbReference type="Gene3D" id="4.10.220.110">
    <property type="match status" value="1"/>
</dbReference>
<feature type="domain" description="Gp5/Type VI secretion system Vgr protein OB-fold" evidence="3">
    <location>
        <begin position="402"/>
        <end position="471"/>
    </location>
</feature>
<dbReference type="InterPro" id="IPR006531">
    <property type="entry name" value="Gp5/Vgr_OB"/>
</dbReference>
<dbReference type="AlphaFoldDB" id="A0A1I1Y3F8"/>
<protein>
    <submittedName>
        <fullName evidence="5">Type VI secretion system secreted protein VgrG</fullName>
    </submittedName>
</protein>
<dbReference type="NCBIfam" id="TIGR01646">
    <property type="entry name" value="vgr_GE"/>
    <property type="match status" value="1"/>
</dbReference>
<feature type="compositionally biased region" description="Basic and acidic residues" evidence="2">
    <location>
        <begin position="527"/>
        <end position="553"/>
    </location>
</feature>
<dbReference type="STRING" id="54.SAMN02745121_03142"/>
<feature type="region of interest" description="Disordered" evidence="2">
    <location>
        <begin position="519"/>
        <end position="563"/>
    </location>
</feature>
<proteinExistence type="inferred from homology"/>
<sequence length="757" mass="81720">MNDHASDDRSGLLAATRYSFTCKGTQGVVWHVRRFDLVESISEPYRLHLEILTDDLSVDPSDLLGAECDFFIERDVAARAVYGVVARMQELGVVTDRLVLGVDLVPALALLGQVVNTRFFQEQSVPDILRQVLEPGLELEGRRLRLDLDAAAYEPREYCVQFRETDLEFAARLMQEEGILYYFEHPVNGGPEVLVLAGESDRCKPLPLEGGRDKVDYLARQTGTALRQAVDSLTPTWSLRTTSIVQRDFDWLHPSDSPYQRERRSKDLRGRDREVYDHDELRLHRDDGIKRAKRKLEQQSAQTRVYLGTGDVTELTPGYTITLVGHPQPQLDREYLLVRVRHRGAAPEEDMYASQRGESRYDNEFEAIPADVSWRPEPTLTRPRAHGPQTAIVVGPAGEEVHTDEHGRIKVHFHWDRISPFDDTASCWIRVAQKWAGPSWGAVFIPRVGMEVLVEFLDGDPDRPVVTGCVYNGQNRPPYDLPLEKTKSTIKTETSPGGGGSNEIRFEDAAGAEEIYIHGQQDMNTDVIRDTTRKSGRDDSSNVGRHQKDEVGVDRTASVGNNETLTVGVDQSLTVGNNQTISVGTNQTLTVGSMQNETVGANQTISVGADQSSTIGANQSTTVGANQSTTVGGSMTLSVSGAMSVTGGGSSTVSVGGSSTTTIAASSTTNIGGSSTTNVGGATNMTFSASHDLNVGAARTTSIGGGDTLSVAGTLSITAASITLSAGGSTVEIGPGGITIAAGAIVSITGAMVNVNT</sequence>
<evidence type="ECO:0000259" key="3">
    <source>
        <dbReference type="Pfam" id="PF04717"/>
    </source>
</evidence>
<name>A0A1I1Y3F8_9BACT</name>
<dbReference type="Pfam" id="PF05954">
    <property type="entry name" value="Phage_GPD"/>
    <property type="match status" value="1"/>
</dbReference>
<dbReference type="Proteomes" id="UP000199400">
    <property type="component" value="Unassembled WGS sequence"/>
</dbReference>
<feature type="domain" description="Gp5/Type VI secretion system Vgr C-terminal trimerisation" evidence="4">
    <location>
        <begin position="488"/>
        <end position="599"/>
    </location>
</feature>
<dbReference type="Pfam" id="PF22178">
    <property type="entry name" value="Gp5_trimer_C"/>
    <property type="match status" value="1"/>
</dbReference>
<dbReference type="InterPro" id="IPR017847">
    <property type="entry name" value="T6SS_RhsGE_Vgr_subset"/>
</dbReference>